<dbReference type="Gene3D" id="3.40.710.10">
    <property type="entry name" value="DD-peptidase/beta-lactamase superfamily"/>
    <property type="match status" value="1"/>
</dbReference>
<protein>
    <submittedName>
        <fullName evidence="2">Serine hydrolase</fullName>
    </submittedName>
</protein>
<proteinExistence type="predicted"/>
<dbReference type="PANTHER" id="PTHR35333">
    <property type="entry name" value="BETA-LACTAMASE"/>
    <property type="match status" value="1"/>
</dbReference>
<feature type="domain" description="Beta-lactamase class A catalytic" evidence="1">
    <location>
        <begin position="103"/>
        <end position="298"/>
    </location>
</feature>
<reference evidence="2" key="1">
    <citation type="submission" date="2020-10" db="EMBL/GenBank/DDBJ databases">
        <authorList>
            <person name="Gilroy R."/>
        </authorList>
    </citation>
    <scope>NUCLEOTIDE SEQUENCE</scope>
    <source>
        <strain evidence="2">ChiGjej1B1-19959</strain>
    </source>
</reference>
<organism evidence="2 3">
    <name type="scientific">Candidatus Fimenecus excrementigallinarum</name>
    <dbReference type="NCBI Taxonomy" id="2840816"/>
    <lineage>
        <taxon>Bacteria</taxon>
        <taxon>Bacillati</taxon>
        <taxon>Bacillota</taxon>
        <taxon>Clostridia</taxon>
        <taxon>Candidatus Fimenecus</taxon>
    </lineage>
</organism>
<evidence type="ECO:0000259" key="1">
    <source>
        <dbReference type="Pfam" id="PF13354"/>
    </source>
</evidence>
<dbReference type="GO" id="GO:0008800">
    <property type="term" value="F:beta-lactamase activity"/>
    <property type="evidence" value="ECO:0007669"/>
    <property type="project" value="InterPro"/>
</dbReference>
<dbReference type="PANTHER" id="PTHR35333:SF3">
    <property type="entry name" value="BETA-LACTAMASE-TYPE TRANSPEPTIDASE FOLD CONTAINING PROTEIN"/>
    <property type="match status" value="1"/>
</dbReference>
<dbReference type="InterPro" id="IPR045155">
    <property type="entry name" value="Beta-lactam_cat"/>
</dbReference>
<dbReference type="SUPFAM" id="SSF56601">
    <property type="entry name" value="beta-lactamase/transpeptidase-like"/>
    <property type="match status" value="1"/>
</dbReference>
<reference evidence="2" key="2">
    <citation type="journal article" date="2021" name="PeerJ">
        <title>Extensive microbial diversity within the chicken gut microbiome revealed by metagenomics and culture.</title>
        <authorList>
            <person name="Gilroy R."/>
            <person name="Ravi A."/>
            <person name="Getino M."/>
            <person name="Pursley I."/>
            <person name="Horton D.L."/>
            <person name="Alikhan N.F."/>
            <person name="Baker D."/>
            <person name="Gharbi K."/>
            <person name="Hall N."/>
            <person name="Watson M."/>
            <person name="Adriaenssens E.M."/>
            <person name="Foster-Nyarko E."/>
            <person name="Jarju S."/>
            <person name="Secka A."/>
            <person name="Antonio M."/>
            <person name="Oren A."/>
            <person name="Chaudhuri R.R."/>
            <person name="La Ragione R."/>
            <person name="Hildebrand F."/>
            <person name="Pallen M.J."/>
        </authorList>
    </citation>
    <scope>NUCLEOTIDE SEQUENCE</scope>
    <source>
        <strain evidence="2">ChiGjej1B1-19959</strain>
    </source>
</reference>
<dbReference type="Proteomes" id="UP000824071">
    <property type="component" value="Unassembled WGS sequence"/>
</dbReference>
<dbReference type="AlphaFoldDB" id="A0A9D1IDB2"/>
<dbReference type="Pfam" id="PF13354">
    <property type="entry name" value="Beta-lactamase2"/>
    <property type="match status" value="1"/>
</dbReference>
<evidence type="ECO:0000313" key="3">
    <source>
        <dbReference type="Proteomes" id="UP000824071"/>
    </source>
</evidence>
<name>A0A9D1IDB2_9FIRM</name>
<dbReference type="InterPro" id="IPR012338">
    <property type="entry name" value="Beta-lactam/transpept-like"/>
</dbReference>
<evidence type="ECO:0000313" key="2">
    <source>
        <dbReference type="EMBL" id="HIU35330.1"/>
    </source>
</evidence>
<gene>
    <name evidence="2" type="ORF">IAC53_01810</name>
</gene>
<dbReference type="GO" id="GO:0046677">
    <property type="term" value="P:response to antibiotic"/>
    <property type="evidence" value="ECO:0007669"/>
    <property type="project" value="InterPro"/>
</dbReference>
<dbReference type="InterPro" id="IPR000871">
    <property type="entry name" value="Beta-lactam_class-A"/>
</dbReference>
<comment type="caution">
    <text evidence="2">The sequence shown here is derived from an EMBL/GenBank/DDBJ whole genome shotgun (WGS) entry which is preliminary data.</text>
</comment>
<dbReference type="EMBL" id="DVMW01000016">
    <property type="protein sequence ID" value="HIU35330.1"/>
    <property type="molecule type" value="Genomic_DNA"/>
</dbReference>
<sequence>MRGKRWIWLLCAALLAASVLLAVFLRPGRQRAEAASVPASAGAVRTAAATTAPPAAVSTSAPTSAPTPLQAQQQALAQTAAVQDTLAQALDALVEPYGKKAAVSYRRLSDNALYLYNPDTKFHIASLVKAPYCMWLLDRAAEGDVDLQETLTLRAANKRTGAGTFQYAPDGTTYSVSEVIAQTIRKSDNTAFAMLRARYGTAGYIAYTENFALAHPEDVRQVTDGRITARDADRYLLALERFFRENPNGGVLETHLRASEFRLIRNVESVQKWGDYSGCYSVMGLVCADEPYLLSVLTRDFANIEETARLVGRITDAIEKNS</sequence>
<dbReference type="GO" id="GO:0030655">
    <property type="term" value="P:beta-lactam antibiotic catabolic process"/>
    <property type="evidence" value="ECO:0007669"/>
    <property type="project" value="InterPro"/>
</dbReference>
<accession>A0A9D1IDB2</accession>
<keyword evidence="2" id="KW-0378">Hydrolase</keyword>